<dbReference type="AlphaFoldDB" id="A0A6G5A2J1"/>
<evidence type="ECO:0000313" key="1">
    <source>
        <dbReference type="EMBL" id="NIE44416.1"/>
    </source>
</evidence>
<dbReference type="EMBL" id="GIKN01002143">
    <property type="protein sequence ID" value="NIE44416.1"/>
    <property type="molecule type" value="Transcribed_RNA"/>
</dbReference>
<reference evidence="1" key="1">
    <citation type="submission" date="2020-03" db="EMBL/GenBank/DDBJ databases">
        <title>A transcriptome and proteome of the tick Rhipicephalus microplus shaped by the genetic composition of its hosts and developmental stage.</title>
        <authorList>
            <person name="Garcia G.R."/>
            <person name="Ribeiro J.M.C."/>
            <person name="Maruyama S.R."/>
            <person name="Gardinasse L.G."/>
            <person name="Nelson K."/>
            <person name="Ferreira B.R."/>
            <person name="Andrade T.G."/>
            <person name="Santos I.K.F.M."/>
        </authorList>
    </citation>
    <scope>NUCLEOTIDE SEQUENCE</scope>
    <source>
        <strain evidence="1">NSGR</strain>
        <tissue evidence="1">Salivary glands</tissue>
    </source>
</reference>
<accession>A0A6G5A2J1</accession>
<proteinExistence type="predicted"/>
<protein>
    <submittedName>
        <fullName evidence="1">Putative secreted protein</fullName>
    </submittedName>
</protein>
<name>A0A6G5A2J1_RHIMP</name>
<sequence>MHGGLISWISVLTFLRMKPAQTKCMKQTRAVRSACFHLQPPVSPSSFCFSRACSLVANYAYTIIICAVSV</sequence>
<organism evidence="1">
    <name type="scientific">Rhipicephalus microplus</name>
    <name type="common">Cattle tick</name>
    <name type="synonym">Boophilus microplus</name>
    <dbReference type="NCBI Taxonomy" id="6941"/>
    <lineage>
        <taxon>Eukaryota</taxon>
        <taxon>Metazoa</taxon>
        <taxon>Ecdysozoa</taxon>
        <taxon>Arthropoda</taxon>
        <taxon>Chelicerata</taxon>
        <taxon>Arachnida</taxon>
        <taxon>Acari</taxon>
        <taxon>Parasitiformes</taxon>
        <taxon>Ixodida</taxon>
        <taxon>Ixodoidea</taxon>
        <taxon>Ixodidae</taxon>
        <taxon>Rhipicephalinae</taxon>
        <taxon>Rhipicephalus</taxon>
        <taxon>Boophilus</taxon>
    </lineage>
</organism>